<feature type="domain" description="VTT" evidence="8">
    <location>
        <begin position="88"/>
        <end position="203"/>
    </location>
</feature>
<feature type="compositionally biased region" description="Basic and acidic residues" evidence="6">
    <location>
        <begin position="386"/>
        <end position="409"/>
    </location>
</feature>
<gene>
    <name evidence="9" type="ORF">FOL47_009478</name>
</gene>
<feature type="transmembrane region" description="Helical" evidence="7">
    <location>
        <begin position="184"/>
        <end position="204"/>
    </location>
</feature>
<evidence type="ECO:0000259" key="8">
    <source>
        <dbReference type="Pfam" id="PF09335"/>
    </source>
</evidence>
<evidence type="ECO:0000256" key="6">
    <source>
        <dbReference type="SAM" id="MobiDB-lite"/>
    </source>
</evidence>
<dbReference type="AlphaFoldDB" id="A0A7J6L854"/>
<sequence>MLPSSSSSTFTRERLKGLWRPLIPIFVIISLLTMLLVELKRNHAWSGMLPSFREILEYLESLSTENGSCLKEYVLFGLIVFFSTICGVPITPVEVTAGYVLKWRALIVAFPAKTAGSTASFLMGRYFWYDLVRSTLEGSEYYKALQILTQNSEFKFLFLSRFMYVPIWVKNYGVSVTSVSFRGFLLASASVGFLFSVIFVYVGVTTSSIVGAMSAESEVANPVTLSLLVIGIICLTVGLAWIFFEIRRKIHQLQELEVDESAARLLSSSAAQEEQDYSLNSFSLLSEVAATRQGYCDKDFYELLEERRRLRKSTRPAAYLKRPLADDTLRQIVELRDVQQKINYLQGRAHALSSSDKEELEHLLKLREDIRKKKVTSKLMDEVGDLRADQARADRSDGSRSIKTNDVHPDASSMQRN</sequence>
<feature type="transmembrane region" description="Helical" evidence="7">
    <location>
        <begin position="105"/>
        <end position="128"/>
    </location>
</feature>
<dbReference type="InterPro" id="IPR015414">
    <property type="entry name" value="TMEM64"/>
</dbReference>
<evidence type="ECO:0000313" key="10">
    <source>
        <dbReference type="Proteomes" id="UP000591131"/>
    </source>
</evidence>
<comment type="caution">
    <text evidence="9">The sequence shown here is derived from an EMBL/GenBank/DDBJ whole genome shotgun (WGS) entry which is preliminary data.</text>
</comment>
<organism evidence="9 10">
    <name type="scientific">Perkinsus chesapeaki</name>
    <name type="common">Clam parasite</name>
    <name type="synonym">Perkinsus andrewsi</name>
    <dbReference type="NCBI Taxonomy" id="330153"/>
    <lineage>
        <taxon>Eukaryota</taxon>
        <taxon>Sar</taxon>
        <taxon>Alveolata</taxon>
        <taxon>Perkinsozoa</taxon>
        <taxon>Perkinsea</taxon>
        <taxon>Perkinsida</taxon>
        <taxon>Perkinsidae</taxon>
        <taxon>Perkinsus</taxon>
    </lineage>
</organism>
<dbReference type="OrthoDB" id="166803at2759"/>
<keyword evidence="3 7" id="KW-0812">Transmembrane</keyword>
<protein>
    <recommendedName>
        <fullName evidence="8">VTT domain-containing protein</fullName>
    </recommendedName>
</protein>
<keyword evidence="2" id="KW-1003">Cell membrane</keyword>
<evidence type="ECO:0000256" key="5">
    <source>
        <dbReference type="ARBA" id="ARBA00023136"/>
    </source>
</evidence>
<evidence type="ECO:0000256" key="4">
    <source>
        <dbReference type="ARBA" id="ARBA00022989"/>
    </source>
</evidence>
<feature type="transmembrane region" description="Helical" evidence="7">
    <location>
        <begin position="73"/>
        <end position="93"/>
    </location>
</feature>
<dbReference type="PANTHER" id="PTHR12677:SF59">
    <property type="entry name" value="GOLGI APPARATUS MEMBRANE PROTEIN TVP38-RELATED"/>
    <property type="match status" value="1"/>
</dbReference>
<feature type="transmembrane region" description="Helical" evidence="7">
    <location>
        <begin position="224"/>
        <end position="244"/>
    </location>
</feature>
<accession>A0A7J6L854</accession>
<dbReference type="Pfam" id="PF09335">
    <property type="entry name" value="VTT_dom"/>
    <property type="match status" value="1"/>
</dbReference>
<keyword evidence="10" id="KW-1185">Reference proteome</keyword>
<evidence type="ECO:0000256" key="2">
    <source>
        <dbReference type="ARBA" id="ARBA00022475"/>
    </source>
</evidence>
<feature type="region of interest" description="Disordered" evidence="6">
    <location>
        <begin position="386"/>
        <end position="417"/>
    </location>
</feature>
<evidence type="ECO:0000256" key="3">
    <source>
        <dbReference type="ARBA" id="ARBA00022692"/>
    </source>
</evidence>
<dbReference type="InterPro" id="IPR032816">
    <property type="entry name" value="VTT_dom"/>
</dbReference>
<evidence type="ECO:0000256" key="1">
    <source>
        <dbReference type="ARBA" id="ARBA00004651"/>
    </source>
</evidence>
<feature type="transmembrane region" description="Helical" evidence="7">
    <location>
        <begin position="21"/>
        <end position="39"/>
    </location>
</feature>
<keyword evidence="4 7" id="KW-1133">Transmembrane helix</keyword>
<evidence type="ECO:0000256" key="7">
    <source>
        <dbReference type="SAM" id="Phobius"/>
    </source>
</evidence>
<comment type="subcellular location">
    <subcellularLocation>
        <location evidence="1">Cell membrane</location>
        <topology evidence="1">Multi-pass membrane protein</topology>
    </subcellularLocation>
</comment>
<dbReference type="EMBL" id="JAAPAO010000663">
    <property type="protein sequence ID" value="KAF4655340.1"/>
    <property type="molecule type" value="Genomic_DNA"/>
</dbReference>
<evidence type="ECO:0000313" key="9">
    <source>
        <dbReference type="EMBL" id="KAF4655340.1"/>
    </source>
</evidence>
<proteinExistence type="predicted"/>
<dbReference type="GO" id="GO:0005886">
    <property type="term" value="C:plasma membrane"/>
    <property type="evidence" value="ECO:0007669"/>
    <property type="project" value="UniProtKB-SubCell"/>
</dbReference>
<reference evidence="9 10" key="1">
    <citation type="submission" date="2020-04" db="EMBL/GenBank/DDBJ databases">
        <title>Perkinsus chesapeaki whole genome sequence.</title>
        <authorList>
            <person name="Bogema D.R."/>
        </authorList>
    </citation>
    <scope>NUCLEOTIDE SEQUENCE [LARGE SCALE GENOMIC DNA]</scope>
    <source>
        <strain evidence="9">ATCC PRA-425</strain>
    </source>
</reference>
<dbReference type="PANTHER" id="PTHR12677">
    <property type="entry name" value="GOLGI APPARATUS MEMBRANE PROTEIN TVP38-RELATED"/>
    <property type="match status" value="1"/>
</dbReference>
<keyword evidence="5 7" id="KW-0472">Membrane</keyword>
<name>A0A7J6L854_PERCH</name>
<dbReference type="Proteomes" id="UP000591131">
    <property type="component" value="Unassembled WGS sequence"/>
</dbReference>